<dbReference type="GO" id="GO:0043386">
    <property type="term" value="P:mycotoxin biosynthetic process"/>
    <property type="evidence" value="ECO:0007669"/>
    <property type="project" value="InterPro"/>
</dbReference>
<evidence type="ECO:0000313" key="4">
    <source>
        <dbReference type="Proteomes" id="UP000823399"/>
    </source>
</evidence>
<dbReference type="PANTHER" id="PTHR33365:SF4">
    <property type="entry name" value="CYCLOCHLOROTINE BIOSYNTHESIS PROTEIN O"/>
    <property type="match status" value="1"/>
</dbReference>
<accession>A0A9P7ERI6</accession>
<dbReference type="Proteomes" id="UP000823399">
    <property type="component" value="Unassembled WGS sequence"/>
</dbReference>
<comment type="pathway">
    <text evidence="1">Mycotoxin biosynthesis.</text>
</comment>
<keyword evidence="4" id="KW-1185">Reference proteome</keyword>
<dbReference type="EMBL" id="JABBWM010000142">
    <property type="protein sequence ID" value="KAG2086654.1"/>
    <property type="molecule type" value="Genomic_DNA"/>
</dbReference>
<proteinExistence type="inferred from homology"/>
<dbReference type="PANTHER" id="PTHR33365">
    <property type="entry name" value="YALI0B05434P"/>
    <property type="match status" value="1"/>
</dbReference>
<evidence type="ECO:0000256" key="2">
    <source>
        <dbReference type="ARBA" id="ARBA00035112"/>
    </source>
</evidence>
<organism evidence="3 4">
    <name type="scientific">Suillus discolor</name>
    <dbReference type="NCBI Taxonomy" id="1912936"/>
    <lineage>
        <taxon>Eukaryota</taxon>
        <taxon>Fungi</taxon>
        <taxon>Dikarya</taxon>
        <taxon>Basidiomycota</taxon>
        <taxon>Agaricomycotina</taxon>
        <taxon>Agaricomycetes</taxon>
        <taxon>Agaricomycetidae</taxon>
        <taxon>Boletales</taxon>
        <taxon>Suillineae</taxon>
        <taxon>Suillaceae</taxon>
        <taxon>Suillus</taxon>
    </lineage>
</organism>
<evidence type="ECO:0000313" key="3">
    <source>
        <dbReference type="EMBL" id="KAG2086654.1"/>
    </source>
</evidence>
<dbReference type="InterPro" id="IPR021765">
    <property type="entry name" value="UstYa-like"/>
</dbReference>
<protein>
    <recommendedName>
        <fullName evidence="5">Cyclochlorotine biosynthesis protein O</fullName>
    </recommendedName>
</protein>
<gene>
    <name evidence="3" type="ORF">F5147DRAFT_728692</name>
</gene>
<comment type="similarity">
    <text evidence="2">Belongs to the ustYa family.</text>
</comment>
<evidence type="ECO:0000256" key="1">
    <source>
        <dbReference type="ARBA" id="ARBA00004685"/>
    </source>
</evidence>
<dbReference type="RefSeq" id="XP_041284975.1">
    <property type="nucleotide sequence ID" value="XM_041439337.1"/>
</dbReference>
<dbReference type="OrthoDB" id="3687641at2759"/>
<name>A0A9P7ERI6_9AGAM</name>
<dbReference type="AlphaFoldDB" id="A0A9P7ERI6"/>
<sequence length="219" mass="25333">MRTPSTQLINDTPNIYSPANVAVEPVFIRFNGSLDFPSIYRGPPSPEIDAAWNGIANNLTQMTREEILKGGTSEAELPWKARYPEKIGGQYIGFMEAIHQLHCVNFLRQASWWEYYGSIQEPVFQTTPRVVRAHIDHCIEMIRQNIMCRADTTMISWYWVQGETTPLPNFNTRHRCRNFDKIWDWSIKNSIHLAETEVARSPDSVDLPRPQGHVHVHEE</sequence>
<comment type="caution">
    <text evidence="3">The sequence shown here is derived from an EMBL/GenBank/DDBJ whole genome shotgun (WGS) entry which is preliminary data.</text>
</comment>
<dbReference type="Pfam" id="PF11807">
    <property type="entry name" value="UstYa"/>
    <property type="match status" value="1"/>
</dbReference>
<reference evidence="3" key="1">
    <citation type="journal article" date="2020" name="New Phytol.">
        <title>Comparative genomics reveals dynamic genome evolution in host specialist ectomycorrhizal fungi.</title>
        <authorList>
            <person name="Lofgren L.A."/>
            <person name="Nguyen N.H."/>
            <person name="Vilgalys R."/>
            <person name="Ruytinx J."/>
            <person name="Liao H.L."/>
            <person name="Branco S."/>
            <person name="Kuo A."/>
            <person name="LaButti K."/>
            <person name="Lipzen A."/>
            <person name="Andreopoulos W."/>
            <person name="Pangilinan J."/>
            <person name="Riley R."/>
            <person name="Hundley H."/>
            <person name="Na H."/>
            <person name="Barry K."/>
            <person name="Grigoriev I.V."/>
            <person name="Stajich J.E."/>
            <person name="Kennedy P.G."/>
        </authorList>
    </citation>
    <scope>NUCLEOTIDE SEQUENCE</scope>
    <source>
        <strain evidence="3">FC423</strain>
    </source>
</reference>
<dbReference type="GeneID" id="64701596"/>
<evidence type="ECO:0008006" key="5">
    <source>
        <dbReference type="Google" id="ProtNLM"/>
    </source>
</evidence>